<organism evidence="1">
    <name type="scientific">Neisseria gonorrhoeae</name>
    <dbReference type="NCBI Taxonomy" id="485"/>
    <lineage>
        <taxon>Bacteria</taxon>
        <taxon>Pseudomonadati</taxon>
        <taxon>Pseudomonadota</taxon>
        <taxon>Betaproteobacteria</taxon>
        <taxon>Neisseriales</taxon>
        <taxon>Neisseriaceae</taxon>
        <taxon>Neisseria</taxon>
    </lineage>
</organism>
<dbReference type="AlphaFoldDB" id="A0A378W143"/>
<evidence type="ECO:0000313" key="1">
    <source>
        <dbReference type="EMBL" id="SUA24843.1"/>
    </source>
</evidence>
<proteinExistence type="predicted"/>
<gene>
    <name evidence="1" type="ORF">NCTC11421_02850</name>
</gene>
<protein>
    <submittedName>
        <fullName evidence="1">Uncharacterized protein</fullName>
    </submittedName>
</protein>
<name>A0A378W143_NEIGO</name>
<dbReference type="EMBL" id="UGRI01000001">
    <property type="protein sequence ID" value="SUA24843.1"/>
    <property type="molecule type" value="Genomic_DNA"/>
</dbReference>
<reference evidence="1" key="1">
    <citation type="submission" date="2018-06" db="EMBL/GenBank/DDBJ databases">
        <authorList>
            <consortium name="Pathogen Informatics"/>
            <person name="Doyle S."/>
        </authorList>
    </citation>
    <scope>NUCLEOTIDE SEQUENCE [LARGE SCALE GENOMIC DNA]</scope>
    <source>
        <strain evidence="1">NCTC11421</strain>
    </source>
</reference>
<accession>A0A378W143</accession>
<sequence>MYRVAALFYPCALILIHGTAVLAIRNRLPGPPLPPARQWRAGEAAFSKLRQPFPTTQPPKYKPCGLLPSLQLSPTGREDGSAVGVEVCCKENRLCRLLLFFRRPETTAANLSCLSNRLQPKNLPKPTPSPVGEGRGEGILQVAAIFPNSLTAPIQAFRLVALSPALSHGERGRVGCWG</sequence>